<gene>
    <name evidence="1" type="ORF">Aglo03_60640</name>
</gene>
<accession>A0A9W6QUG5</accession>
<name>A0A9W6QUG5_9PSEU</name>
<dbReference type="RefSeq" id="WP_253841847.1">
    <property type="nucleotide sequence ID" value="NZ_BAAAVC010000004.1"/>
</dbReference>
<sequence length="107" mass="11073">MTTEPLIPDPLYTGLSSLASQEATRFTDRNLRVRRSPVVHAVRMTPWVAGLTMPAPACGQGWSGPGAGELHPAAEPVTCGHCLSSAEARAAAVTGSAVTQPPLPFPA</sequence>
<organism evidence="1 2">
    <name type="scientific">Actinokineospora globicatena</name>
    <dbReference type="NCBI Taxonomy" id="103729"/>
    <lineage>
        <taxon>Bacteria</taxon>
        <taxon>Bacillati</taxon>
        <taxon>Actinomycetota</taxon>
        <taxon>Actinomycetes</taxon>
        <taxon>Pseudonocardiales</taxon>
        <taxon>Pseudonocardiaceae</taxon>
        <taxon>Actinokineospora</taxon>
    </lineage>
</organism>
<comment type="caution">
    <text evidence="1">The sequence shown here is derived from an EMBL/GenBank/DDBJ whole genome shotgun (WGS) entry which is preliminary data.</text>
</comment>
<evidence type="ECO:0000313" key="2">
    <source>
        <dbReference type="Proteomes" id="UP001165042"/>
    </source>
</evidence>
<keyword evidence="2" id="KW-1185">Reference proteome</keyword>
<dbReference type="EMBL" id="BSSD01000012">
    <property type="protein sequence ID" value="GLW95248.1"/>
    <property type="molecule type" value="Genomic_DNA"/>
</dbReference>
<reference evidence="1" key="1">
    <citation type="submission" date="2023-02" db="EMBL/GenBank/DDBJ databases">
        <title>Actinokineospora globicatena NBRC 15670.</title>
        <authorList>
            <person name="Ichikawa N."/>
            <person name="Sato H."/>
            <person name="Tonouchi N."/>
        </authorList>
    </citation>
    <scope>NUCLEOTIDE SEQUENCE</scope>
    <source>
        <strain evidence="1">NBRC 15670</strain>
    </source>
</reference>
<dbReference type="AlphaFoldDB" id="A0A9W6QUG5"/>
<proteinExistence type="predicted"/>
<protein>
    <submittedName>
        <fullName evidence="1">Uncharacterized protein</fullName>
    </submittedName>
</protein>
<dbReference type="Proteomes" id="UP001165042">
    <property type="component" value="Unassembled WGS sequence"/>
</dbReference>
<evidence type="ECO:0000313" key="1">
    <source>
        <dbReference type="EMBL" id="GLW95248.1"/>
    </source>
</evidence>